<dbReference type="SUPFAM" id="SSF48726">
    <property type="entry name" value="Immunoglobulin"/>
    <property type="match status" value="1"/>
</dbReference>
<dbReference type="Gene3D" id="2.60.40.10">
    <property type="entry name" value="Immunoglobulins"/>
    <property type="match status" value="1"/>
</dbReference>
<dbReference type="Gene3D" id="1.20.1730.10">
    <property type="entry name" value="Sodium/glucose cotransporter"/>
    <property type="match status" value="1"/>
</dbReference>
<evidence type="ECO:0000256" key="6">
    <source>
        <dbReference type="ARBA" id="ARBA00023136"/>
    </source>
</evidence>
<dbReference type="Pfam" id="PF01825">
    <property type="entry name" value="GPS"/>
    <property type="match status" value="1"/>
</dbReference>
<comment type="subcellular location">
    <subcellularLocation>
        <location evidence="1">Membrane</location>
        <topology evidence="1">Multi-pass membrane protein</topology>
    </subcellularLocation>
</comment>
<dbReference type="SMART" id="SM00303">
    <property type="entry name" value="GPS"/>
    <property type="match status" value="1"/>
</dbReference>
<evidence type="ECO:0000313" key="13">
    <source>
        <dbReference type="EMBL" id="CAK6966035.1"/>
    </source>
</evidence>
<proteinExistence type="inferred from homology"/>
<dbReference type="InterPro" id="IPR013783">
    <property type="entry name" value="Ig-like_fold"/>
</dbReference>
<keyword evidence="14" id="KW-1185">Reference proteome</keyword>
<dbReference type="PROSITE" id="PS50261">
    <property type="entry name" value="G_PROTEIN_RECEP_F2_4"/>
    <property type="match status" value="1"/>
</dbReference>
<feature type="transmembrane region" description="Helical" evidence="9">
    <location>
        <begin position="953"/>
        <end position="971"/>
    </location>
</feature>
<keyword evidence="8" id="KW-0325">Glycoprotein</keyword>
<evidence type="ECO:0000256" key="9">
    <source>
        <dbReference type="SAM" id="Phobius"/>
    </source>
</evidence>
<keyword evidence="5 9" id="KW-1133">Transmembrane helix</keyword>
<keyword evidence="13" id="KW-0675">Receptor</keyword>
<feature type="transmembrane region" description="Helical" evidence="9">
    <location>
        <begin position="50"/>
        <end position="73"/>
    </location>
</feature>
<evidence type="ECO:0000256" key="2">
    <source>
        <dbReference type="ARBA" id="ARBA00006434"/>
    </source>
</evidence>
<dbReference type="InterPro" id="IPR001734">
    <property type="entry name" value="Na/solute_symporter"/>
</dbReference>
<feature type="domain" description="GAIN-B" evidence="10">
    <location>
        <begin position="767"/>
        <end position="908"/>
    </location>
</feature>
<feature type="transmembrane region" description="Helical" evidence="9">
    <location>
        <begin position="1075"/>
        <end position="1098"/>
    </location>
</feature>
<dbReference type="PANTHER" id="PTHR45813">
    <property type="entry name" value="IG-LIKE DOMAIN-CONTAINING PROTEIN"/>
    <property type="match status" value="1"/>
</dbReference>
<evidence type="ECO:0000259" key="10">
    <source>
        <dbReference type="PROSITE" id="PS50221"/>
    </source>
</evidence>
<comment type="caution">
    <text evidence="13">The sequence shown here is derived from an EMBL/GenBank/DDBJ whole genome shotgun (WGS) entry which is preliminary data.</text>
</comment>
<dbReference type="InterPro" id="IPR017981">
    <property type="entry name" value="GPCR_2-like_7TM"/>
</dbReference>
<dbReference type="GO" id="GO:0004930">
    <property type="term" value="F:G protein-coupled receptor activity"/>
    <property type="evidence" value="ECO:0007669"/>
    <property type="project" value="InterPro"/>
</dbReference>
<dbReference type="GO" id="GO:0022857">
    <property type="term" value="F:transmembrane transporter activity"/>
    <property type="evidence" value="ECO:0007669"/>
    <property type="project" value="InterPro"/>
</dbReference>
<sequence>MEDLIKPHFPAMTEARATLLSKALAMSYGLLCLAMAYLTHLMGDSVLQVALKIFGMVGGPILGVFCLGMFFPWANSTGALAGLGAGLAVAFWVGIGSIITRSSGARLLPPDCRAILLSDNTTAVVQTALSNVTLSSPSGLKRFYSLSYMWYSAFNCLTVIIVGLIISFLTGPMKEVDLTPGTLYPLLGKLLFFLPERLKKKLCCVTPQGQTATGTDNSTQMYYVKLTIDHNAVAKVNKLLRPFVHDNNLTVDGLKFTTSCETDKNNKTECTCKPDYKWSDCQSDQDDCTDTQIFSKEPIPSCISSSTVTINGSLNLNETYGTCLHTDGDDCRKGLLKKVKTVYSTLSGFEKLTIDNYRVGMLVTADLNMTIATNFNAQDLVDRSKELAKILNASFVLETQGSVKITAPSRTVRYSSKQYMSCSVTKSLGVEAEWILETDTVDKITDGTVSVVTSTMKNSTLKLRNVTEHWAGLYTCTYEQKLDNITILHKASTTLDVSLLPDIYISASPSFPRCHKSAAVKVKCEIQKSNENYTVEWEPENIMSGIKKTDSPSGNHVIYEAETLFGCDEVPSITCIFKNRLKQPKSATFTVHTIKGNDKYCEADREWENTLADFTAMVRCKNEVGFKKRHCYSNGTWGSVKSACVNLEVNSVLQSAIAADSGLGLLDQNAANVFQRLEKVTNNTKTINTFSNMDASVEVLTSLSTKLQANNEIIINDTTVNNVLQSSSNLLEKSLESTWNVTDETENVTLAERYLSSVEQLIEVTNTTNDYSKSNLELKVNNCNGTICHNNVFGVNVSLSKINPDSVKTAGFKQLNEYLPDLDDYLTNSIVVSTSTGTKQKDNLEIKLTFPLLTPRTRNFEMKCVAWNNNTGQWSTDGCKWGGPWNEGECTCIHLSSFAILMSKEPLKTVGLTELTYFGLSVSIVSLILSLAIELAVWNSLVKSDALYLRHTAHINISLCLLIADCCFVASSKPEDISQIWCRTSVVLKHFCYLAMFFWMLCLSTTILHQTVFPFHIVSKKNYLRFALILGYVCPFLIVAITFLTNDAGAKGKYYSEETCWLIYDSLLSGSIHTFIIPVGIIVFVNIFCMAVVIMKLLEHPKNIVKCNGNEKAAVKTVMRSVILLTPIFGGTWILGFGVTILDLSYGPLADVVNYAFTLMNSLQGLFILVTTCLGEKRTREALMKRLRKDVVASITDSSTKLDSPWKK</sequence>
<gene>
    <name evidence="13" type="ORF">FSCOSCO3_A021094</name>
</gene>
<name>A0AAV1P3X7_SCOSC</name>
<evidence type="ECO:0000313" key="14">
    <source>
        <dbReference type="Proteomes" id="UP001314229"/>
    </source>
</evidence>
<dbReference type="PANTHER" id="PTHR45813:SF2">
    <property type="entry name" value="ADHESION G-PROTEIN COUPLED RECEPTOR F3"/>
    <property type="match status" value="1"/>
</dbReference>
<evidence type="ECO:0000259" key="11">
    <source>
        <dbReference type="PROSITE" id="PS50261"/>
    </source>
</evidence>
<dbReference type="GO" id="GO:0007166">
    <property type="term" value="P:cell surface receptor signaling pathway"/>
    <property type="evidence" value="ECO:0007669"/>
    <property type="project" value="InterPro"/>
</dbReference>
<dbReference type="GO" id="GO:0016020">
    <property type="term" value="C:membrane"/>
    <property type="evidence" value="ECO:0007669"/>
    <property type="project" value="UniProtKB-SubCell"/>
</dbReference>
<feature type="transmembrane region" description="Helical" evidence="9">
    <location>
        <begin position="79"/>
        <end position="99"/>
    </location>
</feature>
<evidence type="ECO:0000256" key="7">
    <source>
        <dbReference type="ARBA" id="ARBA00023157"/>
    </source>
</evidence>
<evidence type="ECO:0000259" key="12">
    <source>
        <dbReference type="PROSITE" id="PS50835"/>
    </source>
</evidence>
<evidence type="ECO:0000256" key="4">
    <source>
        <dbReference type="ARBA" id="ARBA00022692"/>
    </source>
</evidence>
<feature type="transmembrane region" description="Helical" evidence="9">
    <location>
        <begin position="991"/>
        <end position="1011"/>
    </location>
</feature>
<dbReference type="InterPro" id="IPR036179">
    <property type="entry name" value="Ig-like_dom_sf"/>
</dbReference>
<dbReference type="InterPro" id="IPR007110">
    <property type="entry name" value="Ig-like_dom"/>
</dbReference>
<dbReference type="InterPro" id="IPR046338">
    <property type="entry name" value="GAIN_dom_sf"/>
</dbReference>
<dbReference type="FunFam" id="1.20.1070.10:FF:000058">
    <property type="entry name" value="Adhesion G protein-coupled receptor F5"/>
    <property type="match status" value="1"/>
</dbReference>
<comment type="similarity">
    <text evidence="3">Belongs to the G-protein coupled receptor 2 family. Adhesion G-protein coupled receptor (ADGR) subfamily.</text>
</comment>
<feature type="domain" description="Ig-like" evidence="12">
    <location>
        <begin position="401"/>
        <end position="486"/>
    </location>
</feature>
<dbReference type="InterPro" id="IPR000832">
    <property type="entry name" value="GPCR_2_secretin-like"/>
</dbReference>
<evidence type="ECO:0000256" key="1">
    <source>
        <dbReference type="ARBA" id="ARBA00004141"/>
    </source>
</evidence>
<keyword evidence="4 9" id="KW-0812">Transmembrane</keyword>
<dbReference type="Gene3D" id="2.60.220.50">
    <property type="match status" value="1"/>
</dbReference>
<dbReference type="PROSITE" id="PS50283">
    <property type="entry name" value="NA_SOLUT_SYMP_3"/>
    <property type="match status" value="1"/>
</dbReference>
<accession>A0AAV1P3X7</accession>
<dbReference type="InterPro" id="IPR051587">
    <property type="entry name" value="Adhesion_GPCR"/>
</dbReference>
<dbReference type="SUPFAM" id="SSF81321">
    <property type="entry name" value="Family A G protein-coupled receptor-like"/>
    <property type="match status" value="1"/>
</dbReference>
<dbReference type="Gene3D" id="1.20.1070.10">
    <property type="entry name" value="Rhodopsin 7-helix transmembrane proteins"/>
    <property type="match status" value="1"/>
</dbReference>
<protein>
    <submittedName>
        <fullName evidence="13">Adhesion G protein-coupled receptor F4</fullName>
    </submittedName>
</protein>
<comment type="similarity">
    <text evidence="2">Belongs to the sodium:solute symporter (SSF) (TC 2.A.21) family.</text>
</comment>
<keyword evidence="7" id="KW-1015">Disulfide bond</keyword>
<dbReference type="PROSITE" id="PS50221">
    <property type="entry name" value="GAIN_B"/>
    <property type="match status" value="1"/>
</dbReference>
<feature type="transmembrane region" description="Helical" evidence="9">
    <location>
        <begin position="20"/>
        <end position="38"/>
    </location>
</feature>
<feature type="transmembrane region" description="Helical" evidence="9">
    <location>
        <begin position="917"/>
        <end position="941"/>
    </location>
</feature>
<dbReference type="InterPro" id="IPR038377">
    <property type="entry name" value="Na/Glc_symporter_sf"/>
</dbReference>
<feature type="transmembrane region" description="Helical" evidence="9">
    <location>
        <begin position="1118"/>
        <end position="1142"/>
    </location>
</feature>
<feature type="transmembrane region" description="Helical" evidence="9">
    <location>
        <begin position="1154"/>
        <end position="1175"/>
    </location>
</feature>
<feature type="transmembrane region" description="Helical" evidence="9">
    <location>
        <begin position="1023"/>
        <end position="1044"/>
    </location>
</feature>
<evidence type="ECO:0000256" key="5">
    <source>
        <dbReference type="ARBA" id="ARBA00022989"/>
    </source>
</evidence>
<dbReference type="GO" id="GO:0007189">
    <property type="term" value="P:adenylate cyclase-activating G protein-coupled receptor signaling pathway"/>
    <property type="evidence" value="ECO:0007669"/>
    <property type="project" value="TreeGrafter"/>
</dbReference>
<dbReference type="AlphaFoldDB" id="A0AAV1P3X7"/>
<feature type="domain" description="G-protein coupled receptors family 2 profile 2" evidence="11">
    <location>
        <begin position="912"/>
        <end position="1176"/>
    </location>
</feature>
<dbReference type="InterPro" id="IPR057244">
    <property type="entry name" value="GAIN_B"/>
</dbReference>
<dbReference type="PROSITE" id="PS50835">
    <property type="entry name" value="IG_LIKE"/>
    <property type="match status" value="1"/>
</dbReference>
<evidence type="ECO:0000256" key="8">
    <source>
        <dbReference type="ARBA" id="ARBA00023180"/>
    </source>
</evidence>
<dbReference type="Proteomes" id="UP001314229">
    <property type="component" value="Unassembled WGS sequence"/>
</dbReference>
<feature type="transmembrane region" description="Helical" evidence="9">
    <location>
        <begin position="148"/>
        <end position="169"/>
    </location>
</feature>
<dbReference type="PRINTS" id="PR00249">
    <property type="entry name" value="GPCRSECRETIN"/>
</dbReference>
<dbReference type="Pfam" id="PF00002">
    <property type="entry name" value="7tm_2"/>
    <property type="match status" value="1"/>
</dbReference>
<dbReference type="EMBL" id="CAWUFR010000089">
    <property type="protein sequence ID" value="CAK6966035.1"/>
    <property type="molecule type" value="Genomic_DNA"/>
</dbReference>
<evidence type="ECO:0000256" key="3">
    <source>
        <dbReference type="ARBA" id="ARBA00007343"/>
    </source>
</evidence>
<reference evidence="13 14" key="1">
    <citation type="submission" date="2024-01" db="EMBL/GenBank/DDBJ databases">
        <authorList>
            <person name="Alioto T."/>
            <person name="Alioto T."/>
            <person name="Gomez Garrido J."/>
        </authorList>
    </citation>
    <scope>NUCLEOTIDE SEQUENCE [LARGE SCALE GENOMIC DNA]</scope>
</reference>
<dbReference type="InterPro" id="IPR000203">
    <property type="entry name" value="GPS"/>
</dbReference>
<organism evidence="13 14">
    <name type="scientific">Scomber scombrus</name>
    <name type="common">Atlantic mackerel</name>
    <name type="synonym">Scomber vernalis</name>
    <dbReference type="NCBI Taxonomy" id="13677"/>
    <lineage>
        <taxon>Eukaryota</taxon>
        <taxon>Metazoa</taxon>
        <taxon>Chordata</taxon>
        <taxon>Craniata</taxon>
        <taxon>Vertebrata</taxon>
        <taxon>Euteleostomi</taxon>
        <taxon>Actinopterygii</taxon>
        <taxon>Neopterygii</taxon>
        <taxon>Teleostei</taxon>
        <taxon>Neoteleostei</taxon>
        <taxon>Acanthomorphata</taxon>
        <taxon>Pelagiaria</taxon>
        <taxon>Scombriformes</taxon>
        <taxon>Scombridae</taxon>
        <taxon>Scomber</taxon>
    </lineage>
</organism>
<keyword evidence="6 9" id="KW-0472">Membrane</keyword>